<reference evidence="6" key="1">
    <citation type="journal article" date="2019" name="Int. J. Syst. Evol. Microbiol.">
        <title>The Global Catalogue of Microorganisms (GCM) 10K type strain sequencing project: providing services to taxonomists for standard genome sequencing and annotation.</title>
        <authorList>
            <consortium name="The Broad Institute Genomics Platform"/>
            <consortium name="The Broad Institute Genome Sequencing Center for Infectious Disease"/>
            <person name="Wu L."/>
            <person name="Ma J."/>
        </authorList>
    </citation>
    <scope>NUCLEOTIDE SEQUENCE [LARGE SCALE GENOMIC DNA]</scope>
    <source>
        <strain evidence="6">JCM 17688</strain>
    </source>
</reference>
<sequence length="410" mass="44306">MAGLTFGARVTMTTMDSDAVDAEVGRVGDALAERIGALARQAAAVIRREIPFYATTDVVSEEQTTLTIERNVRFVADALRSSSPFDVTPAVETGASRAQVGVPLPAVMHAYRVTMALVWREIIAFTEADPPVSRAALIAATRRLWDANDVFTDAMAAAHREQVTQMVLDQETERAALTEHLLQGRIDTDQSLWEIAELLRIPTRGPYLVIAATVPTVGRAPLPGIDNRLRALGVHSAWRLLPDQQIGIVYTPSEAVRSQVIDLLRRTATTRVGVSAPFSELQSTPQALRFARVALAGPGEAVTVFDGSALGVTVASAPEAVIELARNMLGGLLDLAEDDAGPLFETFRAWEANGGNVAATAAGLFCHPNTVRHRLRRIEQLTGRSTSAPREVAELCVAFEAATRFRLRRD</sequence>
<comment type="caution">
    <text evidence="5">The sequence shown here is derived from an EMBL/GenBank/DDBJ whole genome shotgun (WGS) entry which is preliminary data.</text>
</comment>
<dbReference type="Pfam" id="PF13556">
    <property type="entry name" value="HTH_30"/>
    <property type="match status" value="1"/>
</dbReference>
<feature type="domain" description="CdaR GGDEF-like" evidence="4">
    <location>
        <begin position="184"/>
        <end position="295"/>
    </location>
</feature>
<evidence type="ECO:0000313" key="5">
    <source>
        <dbReference type="EMBL" id="GAA4386633.1"/>
    </source>
</evidence>
<evidence type="ECO:0000256" key="1">
    <source>
        <dbReference type="ARBA" id="ARBA00006754"/>
    </source>
</evidence>
<name>A0ABP8J814_9ACTN</name>
<gene>
    <name evidence="5" type="ORF">GCM10023147_10130</name>
</gene>
<keyword evidence="6" id="KW-1185">Reference proteome</keyword>
<organism evidence="5 6">
    <name type="scientific">Tsukamurella soli</name>
    <dbReference type="NCBI Taxonomy" id="644556"/>
    <lineage>
        <taxon>Bacteria</taxon>
        <taxon>Bacillati</taxon>
        <taxon>Actinomycetota</taxon>
        <taxon>Actinomycetes</taxon>
        <taxon>Mycobacteriales</taxon>
        <taxon>Tsukamurellaceae</taxon>
        <taxon>Tsukamurella</taxon>
    </lineage>
</organism>
<dbReference type="EMBL" id="BAABFR010000010">
    <property type="protein sequence ID" value="GAA4386633.1"/>
    <property type="molecule type" value="Genomic_DNA"/>
</dbReference>
<dbReference type="InterPro" id="IPR041522">
    <property type="entry name" value="CdaR_GGDEF"/>
</dbReference>
<protein>
    <submittedName>
        <fullName evidence="5">Helix-turn-helix domain-containing protein</fullName>
    </submittedName>
</protein>
<comment type="similarity">
    <text evidence="1">Belongs to the CdaR family.</text>
</comment>
<evidence type="ECO:0000259" key="3">
    <source>
        <dbReference type="Pfam" id="PF14361"/>
    </source>
</evidence>
<dbReference type="PANTHER" id="PTHR33744">
    <property type="entry name" value="CARBOHYDRATE DIACID REGULATOR"/>
    <property type="match status" value="1"/>
</dbReference>
<dbReference type="Pfam" id="PF17853">
    <property type="entry name" value="GGDEF_2"/>
    <property type="match status" value="1"/>
</dbReference>
<evidence type="ECO:0000313" key="6">
    <source>
        <dbReference type="Proteomes" id="UP001500635"/>
    </source>
</evidence>
<dbReference type="PANTHER" id="PTHR33744:SF1">
    <property type="entry name" value="DNA-BINDING TRANSCRIPTIONAL ACTIVATOR ADER"/>
    <property type="match status" value="1"/>
</dbReference>
<feature type="domain" description="PucR C-terminal helix-turn-helix" evidence="2">
    <location>
        <begin position="343"/>
        <end position="401"/>
    </location>
</feature>
<dbReference type="Proteomes" id="UP001500635">
    <property type="component" value="Unassembled WGS sequence"/>
</dbReference>
<dbReference type="InterPro" id="IPR051448">
    <property type="entry name" value="CdaR-like_regulators"/>
</dbReference>
<dbReference type="InterPro" id="IPR025736">
    <property type="entry name" value="PucR_C-HTH_dom"/>
</dbReference>
<evidence type="ECO:0000259" key="4">
    <source>
        <dbReference type="Pfam" id="PF17853"/>
    </source>
</evidence>
<dbReference type="Gene3D" id="1.10.10.2840">
    <property type="entry name" value="PucR C-terminal helix-turn-helix domain"/>
    <property type="match status" value="1"/>
</dbReference>
<dbReference type="Pfam" id="PF14361">
    <property type="entry name" value="RsbRD_N"/>
    <property type="match status" value="1"/>
</dbReference>
<evidence type="ECO:0000259" key="2">
    <source>
        <dbReference type="Pfam" id="PF13556"/>
    </source>
</evidence>
<dbReference type="InterPro" id="IPR025751">
    <property type="entry name" value="RsbRD_N_dom"/>
</dbReference>
<accession>A0ABP8J814</accession>
<proteinExistence type="inferred from homology"/>
<feature type="domain" description="RsbT co-antagonist protein RsbRD N-terminal" evidence="3">
    <location>
        <begin position="37"/>
        <end position="174"/>
    </location>
</feature>
<dbReference type="InterPro" id="IPR042070">
    <property type="entry name" value="PucR_C-HTH_sf"/>
</dbReference>